<evidence type="ECO:0000256" key="5">
    <source>
        <dbReference type="ARBA" id="ARBA00023293"/>
    </source>
</evidence>
<dbReference type="InterPro" id="IPR011009">
    <property type="entry name" value="Kinase-like_dom_sf"/>
</dbReference>
<keyword evidence="5" id="KW-0141">cGMP biosynthesis</keyword>
<dbReference type="GO" id="GO:0005524">
    <property type="term" value="F:ATP binding"/>
    <property type="evidence" value="ECO:0007669"/>
    <property type="project" value="InterPro"/>
</dbReference>
<dbReference type="EMBL" id="KN549235">
    <property type="protein sequence ID" value="KHJ99214.1"/>
    <property type="molecule type" value="Genomic_DNA"/>
</dbReference>
<organism evidence="7 8">
    <name type="scientific">Oesophagostomum dentatum</name>
    <name type="common">Nodular worm</name>
    <dbReference type="NCBI Taxonomy" id="61180"/>
    <lineage>
        <taxon>Eukaryota</taxon>
        <taxon>Metazoa</taxon>
        <taxon>Ecdysozoa</taxon>
        <taxon>Nematoda</taxon>
        <taxon>Chromadorea</taxon>
        <taxon>Rhabditida</taxon>
        <taxon>Rhabditina</taxon>
        <taxon>Rhabditomorpha</taxon>
        <taxon>Strongyloidea</taxon>
        <taxon>Strongylidae</taxon>
        <taxon>Oesophagostomum</taxon>
    </lineage>
</organism>
<dbReference type="PANTHER" id="PTHR11920:SF501">
    <property type="entry name" value="GUANYLATE CYCLASE 32E"/>
    <property type="match status" value="1"/>
</dbReference>
<accession>A0A0B1TPP9</accession>
<evidence type="ECO:0000256" key="3">
    <source>
        <dbReference type="ARBA" id="ARBA00022741"/>
    </source>
</evidence>
<dbReference type="AlphaFoldDB" id="A0A0B1TPP9"/>
<dbReference type="Proteomes" id="UP000053660">
    <property type="component" value="Unassembled WGS sequence"/>
</dbReference>
<dbReference type="InterPro" id="IPR001245">
    <property type="entry name" value="Ser-Thr/Tyr_kinase_cat_dom"/>
</dbReference>
<evidence type="ECO:0000259" key="6">
    <source>
        <dbReference type="PROSITE" id="PS50011"/>
    </source>
</evidence>
<dbReference type="OrthoDB" id="302535at2759"/>
<dbReference type="GO" id="GO:0004672">
    <property type="term" value="F:protein kinase activity"/>
    <property type="evidence" value="ECO:0007669"/>
    <property type="project" value="InterPro"/>
</dbReference>
<evidence type="ECO:0000256" key="2">
    <source>
        <dbReference type="ARBA" id="ARBA00012202"/>
    </source>
</evidence>
<keyword evidence="4" id="KW-0456">Lyase</keyword>
<dbReference type="EC" id="4.6.1.2" evidence="2"/>
<proteinExistence type="predicted"/>
<dbReference type="GO" id="GO:0001653">
    <property type="term" value="F:peptide receptor activity"/>
    <property type="evidence" value="ECO:0007669"/>
    <property type="project" value="TreeGrafter"/>
</dbReference>
<dbReference type="Pfam" id="PF07714">
    <property type="entry name" value="PK_Tyr_Ser-Thr"/>
    <property type="match status" value="1"/>
</dbReference>
<keyword evidence="3" id="KW-0547">Nucleotide-binding</keyword>
<evidence type="ECO:0000313" key="8">
    <source>
        <dbReference type="Proteomes" id="UP000053660"/>
    </source>
</evidence>
<dbReference type="Gene3D" id="1.10.510.10">
    <property type="entry name" value="Transferase(Phosphotransferase) domain 1"/>
    <property type="match status" value="1"/>
</dbReference>
<dbReference type="InterPro" id="IPR000719">
    <property type="entry name" value="Prot_kinase_dom"/>
</dbReference>
<keyword evidence="8" id="KW-1185">Reference proteome</keyword>
<evidence type="ECO:0000256" key="4">
    <source>
        <dbReference type="ARBA" id="ARBA00023239"/>
    </source>
</evidence>
<evidence type="ECO:0000313" key="7">
    <source>
        <dbReference type="EMBL" id="KHJ99214.1"/>
    </source>
</evidence>
<feature type="domain" description="Protein kinase" evidence="6">
    <location>
        <begin position="1"/>
        <end position="112"/>
    </location>
</feature>
<evidence type="ECO:0000256" key="1">
    <source>
        <dbReference type="ARBA" id="ARBA00001436"/>
    </source>
</evidence>
<dbReference type="SUPFAM" id="SSF56112">
    <property type="entry name" value="Protein kinase-like (PK-like)"/>
    <property type="match status" value="1"/>
</dbReference>
<protein>
    <recommendedName>
        <fullName evidence="2">guanylate cyclase</fullName>
        <ecNumber evidence="2">4.6.1.2</ecNumber>
    </recommendedName>
</protein>
<gene>
    <name evidence="7" type="ORF">OESDEN_00801</name>
</gene>
<dbReference type="GO" id="GO:0007168">
    <property type="term" value="P:receptor guanylyl cyclase signaling pathway"/>
    <property type="evidence" value="ECO:0007669"/>
    <property type="project" value="TreeGrafter"/>
</dbReference>
<dbReference type="GO" id="GO:0005886">
    <property type="term" value="C:plasma membrane"/>
    <property type="evidence" value="ECO:0007669"/>
    <property type="project" value="TreeGrafter"/>
</dbReference>
<dbReference type="PANTHER" id="PTHR11920">
    <property type="entry name" value="GUANYLYL CYCLASE"/>
    <property type="match status" value="1"/>
</dbReference>
<name>A0A0B1TPP9_OESDE</name>
<dbReference type="GO" id="GO:0004383">
    <property type="term" value="F:guanylate cyclase activity"/>
    <property type="evidence" value="ECO:0007669"/>
    <property type="project" value="UniProtKB-EC"/>
</dbReference>
<sequence>MRQMEHDNVNRFIGICRDSPQMMSIWRYNNRGSINDVIMKGSVLMDSFFIICLLKDIVNGISFIHHSFLKRHGYLTSKCCVVNDRWQVKVSDYGVDRFRAREQKADQGFPTI</sequence>
<comment type="catalytic activity">
    <reaction evidence="1">
        <text>GTP = 3',5'-cyclic GMP + diphosphate</text>
        <dbReference type="Rhea" id="RHEA:13665"/>
        <dbReference type="ChEBI" id="CHEBI:33019"/>
        <dbReference type="ChEBI" id="CHEBI:37565"/>
        <dbReference type="ChEBI" id="CHEBI:57746"/>
        <dbReference type="EC" id="4.6.1.2"/>
    </reaction>
</comment>
<reference evidence="7 8" key="1">
    <citation type="submission" date="2014-03" db="EMBL/GenBank/DDBJ databases">
        <title>Draft genome of the hookworm Oesophagostomum dentatum.</title>
        <authorList>
            <person name="Mitreva M."/>
        </authorList>
    </citation>
    <scope>NUCLEOTIDE SEQUENCE [LARGE SCALE GENOMIC DNA]</scope>
    <source>
        <strain evidence="7 8">OD-Hann</strain>
    </source>
</reference>
<dbReference type="InterPro" id="IPR050401">
    <property type="entry name" value="Cyclic_nucleotide_synthase"/>
</dbReference>
<dbReference type="GO" id="GO:0004016">
    <property type="term" value="F:adenylate cyclase activity"/>
    <property type="evidence" value="ECO:0007669"/>
    <property type="project" value="TreeGrafter"/>
</dbReference>
<dbReference type="PROSITE" id="PS50011">
    <property type="entry name" value="PROTEIN_KINASE_DOM"/>
    <property type="match status" value="1"/>
</dbReference>